<evidence type="ECO:0000313" key="7">
    <source>
        <dbReference type="Proteomes" id="UP000245992"/>
    </source>
</evidence>
<keyword evidence="7" id="KW-1185">Reference proteome</keyword>
<dbReference type="STRING" id="1440053.GCA_000718095_01651"/>
<comment type="caution">
    <text evidence="6">The sequence shown here is derived from an EMBL/GenBank/DDBJ whole genome shotgun (WGS) entry which is preliminary data.</text>
</comment>
<evidence type="ECO:0000313" key="6">
    <source>
        <dbReference type="EMBL" id="PVE04734.1"/>
    </source>
</evidence>
<dbReference type="InterPro" id="IPR050482">
    <property type="entry name" value="Sensor_HK_TwoCompSys"/>
</dbReference>
<dbReference type="RefSeq" id="WP_051745693.1">
    <property type="nucleotide sequence ID" value="NZ_AZSP01000382.1"/>
</dbReference>
<dbReference type="SUPFAM" id="SSF55874">
    <property type="entry name" value="ATPase domain of HSP90 chaperone/DNA topoisomerase II/histidine kinase"/>
    <property type="match status" value="1"/>
</dbReference>
<keyword evidence="4" id="KW-0812">Transmembrane</keyword>
<feature type="domain" description="Signal transduction histidine kinase subgroup 3 dimerisation and phosphoacceptor" evidence="5">
    <location>
        <begin position="204"/>
        <end position="269"/>
    </location>
</feature>
<dbReference type="Proteomes" id="UP000245992">
    <property type="component" value="Unassembled WGS sequence"/>
</dbReference>
<dbReference type="OrthoDB" id="5241784at2"/>
<dbReference type="CDD" id="cd16917">
    <property type="entry name" value="HATPase_UhpB-NarQ-NarX-like"/>
    <property type="match status" value="1"/>
</dbReference>
<dbReference type="Gene3D" id="1.20.5.1930">
    <property type="match status" value="1"/>
</dbReference>
<feature type="transmembrane region" description="Helical" evidence="4">
    <location>
        <begin position="159"/>
        <end position="184"/>
    </location>
</feature>
<feature type="transmembrane region" description="Helical" evidence="4">
    <location>
        <begin position="49"/>
        <end position="72"/>
    </location>
</feature>
<dbReference type="EMBL" id="AZSP01000382">
    <property type="protein sequence ID" value="PVE04734.1"/>
    <property type="molecule type" value="Genomic_DNA"/>
</dbReference>
<evidence type="ECO:0000259" key="5">
    <source>
        <dbReference type="Pfam" id="PF07730"/>
    </source>
</evidence>
<evidence type="ECO:0000256" key="2">
    <source>
        <dbReference type="ARBA" id="ARBA00022777"/>
    </source>
</evidence>
<reference evidence="6 7" key="1">
    <citation type="submission" date="2013-12" db="EMBL/GenBank/DDBJ databases">
        <title>Annotated genome of Streptomyces scopuliridis.</title>
        <authorList>
            <person name="Olson J.B."/>
        </authorList>
    </citation>
    <scope>NUCLEOTIDE SEQUENCE [LARGE SCALE GENOMIC DNA]</scope>
    <source>
        <strain evidence="6 7">RB72</strain>
    </source>
</reference>
<evidence type="ECO:0000256" key="4">
    <source>
        <dbReference type="SAM" id="Phobius"/>
    </source>
</evidence>
<dbReference type="GO" id="GO:0016020">
    <property type="term" value="C:membrane"/>
    <property type="evidence" value="ECO:0007669"/>
    <property type="project" value="InterPro"/>
</dbReference>
<keyword evidence="4" id="KW-0472">Membrane</keyword>
<organism evidence="6 7">
    <name type="scientific">Streptomyces scopuliridis RB72</name>
    <dbReference type="NCBI Taxonomy" id="1440053"/>
    <lineage>
        <taxon>Bacteria</taxon>
        <taxon>Bacillati</taxon>
        <taxon>Actinomycetota</taxon>
        <taxon>Actinomycetes</taxon>
        <taxon>Kitasatosporales</taxon>
        <taxon>Streptomycetaceae</taxon>
        <taxon>Streptomyces</taxon>
    </lineage>
</organism>
<dbReference type="GO" id="GO:0000155">
    <property type="term" value="F:phosphorelay sensor kinase activity"/>
    <property type="evidence" value="ECO:0007669"/>
    <property type="project" value="InterPro"/>
</dbReference>
<accession>A0A2T7SPI0</accession>
<dbReference type="Pfam" id="PF07730">
    <property type="entry name" value="HisKA_3"/>
    <property type="match status" value="1"/>
</dbReference>
<evidence type="ECO:0000256" key="3">
    <source>
        <dbReference type="ARBA" id="ARBA00023012"/>
    </source>
</evidence>
<dbReference type="PANTHER" id="PTHR24421:SF63">
    <property type="entry name" value="SENSOR HISTIDINE KINASE DESK"/>
    <property type="match status" value="1"/>
</dbReference>
<feature type="transmembrane region" description="Helical" evidence="4">
    <location>
        <begin position="106"/>
        <end position="127"/>
    </location>
</feature>
<protein>
    <recommendedName>
        <fullName evidence="5">Signal transduction histidine kinase subgroup 3 dimerisation and phosphoacceptor domain-containing protein</fullName>
    </recommendedName>
</protein>
<keyword evidence="2" id="KW-0418">Kinase</keyword>
<dbReference type="InterPro" id="IPR011712">
    <property type="entry name" value="Sig_transdc_His_kin_sub3_dim/P"/>
</dbReference>
<gene>
    <name evidence="6" type="ORF">Y717_09660</name>
</gene>
<dbReference type="PANTHER" id="PTHR24421">
    <property type="entry name" value="NITRATE/NITRITE SENSOR PROTEIN NARX-RELATED"/>
    <property type="match status" value="1"/>
</dbReference>
<dbReference type="Gene3D" id="3.30.565.10">
    <property type="entry name" value="Histidine kinase-like ATPase, C-terminal domain"/>
    <property type="match status" value="1"/>
</dbReference>
<feature type="transmembrane region" description="Helical" evidence="4">
    <location>
        <begin position="19"/>
        <end position="37"/>
    </location>
</feature>
<keyword evidence="3" id="KW-0902">Two-component regulatory system</keyword>
<dbReference type="AlphaFoldDB" id="A0A2T7SPI0"/>
<evidence type="ECO:0000256" key="1">
    <source>
        <dbReference type="ARBA" id="ARBA00022679"/>
    </source>
</evidence>
<proteinExistence type="predicted"/>
<dbReference type="GO" id="GO:0046983">
    <property type="term" value="F:protein dimerization activity"/>
    <property type="evidence" value="ECO:0007669"/>
    <property type="project" value="InterPro"/>
</dbReference>
<dbReference type="InterPro" id="IPR036890">
    <property type="entry name" value="HATPase_C_sf"/>
</dbReference>
<keyword evidence="1" id="KW-0808">Transferase</keyword>
<feature type="transmembrane region" description="Helical" evidence="4">
    <location>
        <begin position="79"/>
        <end position="100"/>
    </location>
</feature>
<name>A0A2T7SPI0_9ACTN</name>
<keyword evidence="4" id="KW-1133">Transmembrane helix</keyword>
<sequence length="394" mass="42068">MGTSLHQTNVHKATVYTRWMLCSMPWLLLASLLWPLLAQLQRGGAPTSAVSLAAALTTVQGIGATTAVAYGIGRQVLPVPLLLGIGALTALQLALMPYLYDAEWLTGTQSIATLSVVLALPLAFALSPTANLRLYASAALAETAAAATVSLYLDPRMTLPVLTVTATGWAVIGLLMHSSVWFLAVMWQLDAARESQARLVVAEERLRFARDLHDVIGRNLSVIALKGELAARLTQHPKAQAEMVEVQRLARELHKEIRDVVRNYRTTDLEAELDGARAVLEAAGTTCVIHHAPPAGGFGEKTQIALGWAVREAVTNVLRHAHSTHCTITVDRRNGGETQLQVTNDGATPGSGPGQGTGLDGLTQRLAPLGGELCHGYGPKNTYRLTVRIPNGES</sequence>